<dbReference type="OrthoDB" id="76567at2759"/>
<evidence type="ECO:0000313" key="1">
    <source>
        <dbReference type="EMBL" id="KAJ5456953.1"/>
    </source>
</evidence>
<reference evidence="1" key="2">
    <citation type="journal article" date="2023" name="IMA Fungus">
        <title>Comparative genomic study of the Penicillium genus elucidates a diverse pangenome and 15 lateral gene transfer events.</title>
        <authorList>
            <person name="Petersen C."/>
            <person name="Sorensen T."/>
            <person name="Nielsen M.R."/>
            <person name="Sondergaard T.E."/>
            <person name="Sorensen J.L."/>
            <person name="Fitzpatrick D.A."/>
            <person name="Frisvad J.C."/>
            <person name="Nielsen K.L."/>
        </authorList>
    </citation>
    <scope>NUCLEOTIDE SEQUENCE</scope>
    <source>
        <strain evidence="1">IBT 17660</strain>
    </source>
</reference>
<dbReference type="EMBL" id="JAPWDO010000009">
    <property type="protein sequence ID" value="KAJ5456953.1"/>
    <property type="molecule type" value="Genomic_DNA"/>
</dbReference>
<gene>
    <name evidence="1" type="ORF">N7530_012227</name>
</gene>
<evidence type="ECO:0000313" key="2">
    <source>
        <dbReference type="Proteomes" id="UP001147760"/>
    </source>
</evidence>
<dbReference type="Proteomes" id="UP001147760">
    <property type="component" value="Unassembled WGS sequence"/>
</dbReference>
<accession>A0A9W9WFE4</accession>
<name>A0A9W9WFE4_9EURO</name>
<keyword evidence="2" id="KW-1185">Reference proteome</keyword>
<organism evidence="1 2">
    <name type="scientific">Penicillium desertorum</name>
    <dbReference type="NCBI Taxonomy" id="1303715"/>
    <lineage>
        <taxon>Eukaryota</taxon>
        <taxon>Fungi</taxon>
        <taxon>Dikarya</taxon>
        <taxon>Ascomycota</taxon>
        <taxon>Pezizomycotina</taxon>
        <taxon>Eurotiomycetes</taxon>
        <taxon>Eurotiomycetidae</taxon>
        <taxon>Eurotiales</taxon>
        <taxon>Aspergillaceae</taxon>
        <taxon>Penicillium</taxon>
    </lineage>
</organism>
<reference evidence="1" key="1">
    <citation type="submission" date="2022-12" db="EMBL/GenBank/DDBJ databases">
        <authorList>
            <person name="Petersen C."/>
        </authorList>
    </citation>
    <scope>NUCLEOTIDE SEQUENCE</scope>
    <source>
        <strain evidence="1">IBT 17660</strain>
    </source>
</reference>
<dbReference type="AlphaFoldDB" id="A0A9W9WFE4"/>
<sequence length="282" mass="32713">MTESRSNPEHHVGRSFLRDLPLSTRRHRYQGKEHFLRTRDLESDRFQSSEHDTSEYILFDIDADTLERDFLDPDIEDDSFTFDSFNTEENLLLIKIRTQEHAEAIQEFGYTIMRQLDGMRLREVIQKFSTKVEADSQGKVPDNGWGPKRLNSGRGRRPTIVLEVAGSESQPKLEADATFWLDPERGKANIALTLKLNRKRAQITLDKYEWDKANGRINRVQRIEITRGGEKKREVTVSSAPLIIPLEQLLERPISSPVENDIIIDAEELKTIARSIWNVQRK</sequence>
<proteinExistence type="predicted"/>
<protein>
    <submittedName>
        <fullName evidence="1">Uncharacterized protein</fullName>
    </submittedName>
</protein>
<comment type="caution">
    <text evidence="1">The sequence shown here is derived from an EMBL/GenBank/DDBJ whole genome shotgun (WGS) entry which is preliminary data.</text>
</comment>